<evidence type="ECO:0000256" key="2">
    <source>
        <dbReference type="ARBA" id="ARBA00022692"/>
    </source>
</evidence>
<feature type="transmembrane region" description="Helical" evidence="5">
    <location>
        <begin position="135"/>
        <end position="155"/>
    </location>
</feature>
<feature type="transmembrane region" description="Helical" evidence="5">
    <location>
        <begin position="46"/>
        <end position="67"/>
    </location>
</feature>
<evidence type="ECO:0000313" key="6">
    <source>
        <dbReference type="EMBL" id="KAL1521912.1"/>
    </source>
</evidence>
<evidence type="ECO:0000313" key="7">
    <source>
        <dbReference type="Proteomes" id="UP001515480"/>
    </source>
</evidence>
<feature type="transmembrane region" description="Helical" evidence="5">
    <location>
        <begin position="229"/>
        <end position="247"/>
    </location>
</feature>
<name>A0AB34JLY8_PRYPA</name>
<comment type="subcellular location">
    <subcellularLocation>
        <location evidence="1">Membrane</location>
        <topology evidence="1">Multi-pass membrane protein</topology>
    </subcellularLocation>
</comment>
<gene>
    <name evidence="6" type="ORF">AB1Y20_021562</name>
</gene>
<keyword evidence="4 5" id="KW-0472">Membrane</keyword>
<dbReference type="AlphaFoldDB" id="A0AB34JLY8"/>
<dbReference type="PANTHER" id="PTHR23291:SF50">
    <property type="entry name" value="PROTEIN LIFEGUARD 4"/>
    <property type="match status" value="1"/>
</dbReference>
<protein>
    <recommendedName>
        <fullName evidence="8">Transmembrane BAX inhibitor motif-containing protein 4</fullName>
    </recommendedName>
</protein>
<dbReference type="Proteomes" id="UP001515480">
    <property type="component" value="Unassembled WGS sequence"/>
</dbReference>
<dbReference type="InterPro" id="IPR006214">
    <property type="entry name" value="Bax_inhibitor_1-related"/>
</dbReference>
<evidence type="ECO:0000256" key="1">
    <source>
        <dbReference type="ARBA" id="ARBA00004141"/>
    </source>
</evidence>
<feature type="transmembrane region" description="Helical" evidence="5">
    <location>
        <begin position="162"/>
        <end position="182"/>
    </location>
</feature>
<evidence type="ECO:0000256" key="4">
    <source>
        <dbReference type="ARBA" id="ARBA00023136"/>
    </source>
</evidence>
<evidence type="ECO:0000256" key="3">
    <source>
        <dbReference type="ARBA" id="ARBA00022989"/>
    </source>
</evidence>
<sequence length="251" mass="26889">MAVRGDKYSAVPPPAGLPLFGTDDFLVGGSVASSDTHIQLGFLRKVFGLVATQLVTTALVCALFMFSPSAQNFVLHTPSMLMLTFFSSLFFLFACQCYKDQHPTNLYLLGGFTLSMSWSVGAVCAQYAAHGMGIIVLQAVFLTAAVTVGLTAYTLKSKQDFSFLGAGLSSALFVLIFGGLIASLTGSAAMHTALAVGGAAIFSLYIIFDVYMISRRLSPDEYISATISLYLDILNLFLHLLRILAAMQRSD</sequence>
<organism evidence="6 7">
    <name type="scientific">Prymnesium parvum</name>
    <name type="common">Toxic golden alga</name>
    <dbReference type="NCBI Taxonomy" id="97485"/>
    <lineage>
        <taxon>Eukaryota</taxon>
        <taxon>Haptista</taxon>
        <taxon>Haptophyta</taxon>
        <taxon>Prymnesiophyceae</taxon>
        <taxon>Prymnesiales</taxon>
        <taxon>Prymnesiaceae</taxon>
        <taxon>Prymnesium</taxon>
    </lineage>
</organism>
<dbReference type="GO" id="GO:0016020">
    <property type="term" value="C:membrane"/>
    <property type="evidence" value="ECO:0007669"/>
    <property type="project" value="UniProtKB-SubCell"/>
</dbReference>
<accession>A0AB34JLY8</accession>
<comment type="caution">
    <text evidence="6">The sequence shown here is derived from an EMBL/GenBank/DDBJ whole genome shotgun (WGS) entry which is preliminary data.</text>
</comment>
<keyword evidence="7" id="KW-1185">Reference proteome</keyword>
<proteinExistence type="inferred from homology"/>
<evidence type="ECO:0000256" key="5">
    <source>
        <dbReference type="RuleBase" id="RU004379"/>
    </source>
</evidence>
<comment type="similarity">
    <text evidence="5">Belongs to the BI1 family.</text>
</comment>
<evidence type="ECO:0008006" key="8">
    <source>
        <dbReference type="Google" id="ProtNLM"/>
    </source>
</evidence>
<feature type="transmembrane region" description="Helical" evidence="5">
    <location>
        <begin position="106"/>
        <end position="129"/>
    </location>
</feature>
<dbReference type="Pfam" id="PF01027">
    <property type="entry name" value="Bax1-I"/>
    <property type="match status" value="1"/>
</dbReference>
<dbReference type="EMBL" id="JBGBPQ010000007">
    <property type="protein sequence ID" value="KAL1521912.1"/>
    <property type="molecule type" value="Genomic_DNA"/>
</dbReference>
<feature type="transmembrane region" description="Helical" evidence="5">
    <location>
        <begin position="188"/>
        <end position="208"/>
    </location>
</feature>
<keyword evidence="2 5" id="KW-0812">Transmembrane</keyword>
<dbReference type="PANTHER" id="PTHR23291">
    <property type="entry name" value="BAX INHIBITOR-RELATED"/>
    <property type="match status" value="1"/>
</dbReference>
<reference evidence="6 7" key="1">
    <citation type="journal article" date="2024" name="Science">
        <title>Giant polyketide synthase enzymes in the biosynthesis of giant marine polyether toxins.</title>
        <authorList>
            <person name="Fallon T.R."/>
            <person name="Shende V.V."/>
            <person name="Wierzbicki I.H."/>
            <person name="Pendleton A.L."/>
            <person name="Watervoot N.F."/>
            <person name="Auber R.P."/>
            <person name="Gonzalez D.J."/>
            <person name="Wisecaver J.H."/>
            <person name="Moore B.S."/>
        </authorList>
    </citation>
    <scope>NUCLEOTIDE SEQUENCE [LARGE SCALE GENOMIC DNA]</scope>
    <source>
        <strain evidence="6 7">12B1</strain>
    </source>
</reference>
<feature type="transmembrane region" description="Helical" evidence="5">
    <location>
        <begin position="73"/>
        <end position="94"/>
    </location>
</feature>
<keyword evidence="3 5" id="KW-1133">Transmembrane helix</keyword>